<evidence type="ECO:0000256" key="1">
    <source>
        <dbReference type="ARBA" id="ARBA00022737"/>
    </source>
</evidence>
<comment type="caution">
    <text evidence="3">Lacks conserved residue(s) required for the propagation of feature annotation.</text>
</comment>
<evidence type="ECO:0000256" key="2">
    <source>
        <dbReference type="ARBA" id="ARBA00023157"/>
    </source>
</evidence>
<reference evidence="5" key="2">
    <citation type="submission" date="2020-11" db="EMBL/GenBank/DDBJ databases">
        <authorList>
            <person name="McCartney M.A."/>
            <person name="Auch B."/>
            <person name="Kono T."/>
            <person name="Mallez S."/>
            <person name="Becker A."/>
            <person name="Gohl D.M."/>
            <person name="Silverstein K.A.T."/>
            <person name="Koren S."/>
            <person name="Bechman K.B."/>
            <person name="Herman A."/>
            <person name="Abrahante J.E."/>
            <person name="Garbe J."/>
        </authorList>
    </citation>
    <scope>NUCLEOTIDE SEQUENCE</scope>
    <source>
        <strain evidence="5">Duluth1</strain>
        <tissue evidence="5">Whole animal</tissue>
    </source>
</reference>
<dbReference type="AlphaFoldDB" id="A0A9D4H6G2"/>
<reference evidence="5" key="1">
    <citation type="journal article" date="2019" name="bioRxiv">
        <title>The Genome of the Zebra Mussel, Dreissena polymorpha: A Resource for Invasive Species Research.</title>
        <authorList>
            <person name="McCartney M.A."/>
            <person name="Auch B."/>
            <person name="Kono T."/>
            <person name="Mallez S."/>
            <person name="Zhang Y."/>
            <person name="Obille A."/>
            <person name="Becker A."/>
            <person name="Abrahante J.E."/>
            <person name="Garbe J."/>
            <person name="Badalamenti J.P."/>
            <person name="Herman A."/>
            <person name="Mangelson H."/>
            <person name="Liachko I."/>
            <person name="Sullivan S."/>
            <person name="Sone E.D."/>
            <person name="Koren S."/>
            <person name="Silverstein K.A.T."/>
            <person name="Beckman K.B."/>
            <person name="Gohl D.M."/>
        </authorList>
    </citation>
    <scope>NUCLEOTIDE SEQUENCE</scope>
    <source>
        <strain evidence="5">Duluth1</strain>
        <tissue evidence="5">Whole animal</tissue>
    </source>
</reference>
<keyword evidence="1" id="KW-0677">Repeat</keyword>
<comment type="caution">
    <text evidence="5">The sequence shown here is derived from an EMBL/GenBank/DDBJ whole genome shotgun (WGS) entry which is preliminary data.</text>
</comment>
<evidence type="ECO:0000259" key="4">
    <source>
        <dbReference type="PROSITE" id="PS01180"/>
    </source>
</evidence>
<evidence type="ECO:0000313" key="6">
    <source>
        <dbReference type="Proteomes" id="UP000828390"/>
    </source>
</evidence>
<feature type="domain" description="CUB" evidence="4">
    <location>
        <begin position="16"/>
        <end position="88"/>
    </location>
</feature>
<dbReference type="Proteomes" id="UP000828390">
    <property type="component" value="Unassembled WGS sequence"/>
</dbReference>
<dbReference type="PROSITE" id="PS01180">
    <property type="entry name" value="CUB"/>
    <property type="match status" value="1"/>
</dbReference>
<dbReference type="SUPFAM" id="SSF49854">
    <property type="entry name" value="Spermadhesin, CUB domain"/>
    <property type="match status" value="1"/>
</dbReference>
<dbReference type="Pfam" id="PF00431">
    <property type="entry name" value="CUB"/>
    <property type="match status" value="1"/>
</dbReference>
<organism evidence="5 6">
    <name type="scientific">Dreissena polymorpha</name>
    <name type="common">Zebra mussel</name>
    <name type="synonym">Mytilus polymorpha</name>
    <dbReference type="NCBI Taxonomy" id="45954"/>
    <lineage>
        <taxon>Eukaryota</taxon>
        <taxon>Metazoa</taxon>
        <taxon>Spiralia</taxon>
        <taxon>Lophotrochozoa</taxon>
        <taxon>Mollusca</taxon>
        <taxon>Bivalvia</taxon>
        <taxon>Autobranchia</taxon>
        <taxon>Heteroconchia</taxon>
        <taxon>Euheterodonta</taxon>
        <taxon>Imparidentia</taxon>
        <taxon>Neoheterodontei</taxon>
        <taxon>Myida</taxon>
        <taxon>Dreissenoidea</taxon>
        <taxon>Dreissenidae</taxon>
        <taxon>Dreissena</taxon>
    </lineage>
</organism>
<dbReference type="Gene3D" id="2.60.120.290">
    <property type="entry name" value="Spermadhesin, CUB domain"/>
    <property type="match status" value="1"/>
</dbReference>
<dbReference type="EMBL" id="JAIWYP010000004">
    <property type="protein sequence ID" value="KAH3830439.1"/>
    <property type="molecule type" value="Genomic_DNA"/>
</dbReference>
<dbReference type="InterPro" id="IPR000859">
    <property type="entry name" value="CUB_dom"/>
</dbReference>
<dbReference type="InterPro" id="IPR035914">
    <property type="entry name" value="Sperma_CUB_dom_sf"/>
</dbReference>
<gene>
    <name evidence="5" type="ORF">DPMN_103683</name>
</gene>
<accession>A0A9D4H6G2</accession>
<proteinExistence type="predicted"/>
<dbReference type="CDD" id="cd00041">
    <property type="entry name" value="CUB"/>
    <property type="match status" value="1"/>
</dbReference>
<keyword evidence="2" id="KW-1015">Disulfide bond</keyword>
<evidence type="ECO:0000256" key="3">
    <source>
        <dbReference type="PROSITE-ProRule" id="PRU00059"/>
    </source>
</evidence>
<name>A0A9D4H6G2_DREPO</name>
<evidence type="ECO:0000313" key="5">
    <source>
        <dbReference type="EMBL" id="KAH3830439.1"/>
    </source>
</evidence>
<keyword evidence="6" id="KW-1185">Reference proteome</keyword>
<dbReference type="PANTHER" id="PTHR24251">
    <property type="entry name" value="OVOCHYMASE-RELATED"/>
    <property type="match status" value="1"/>
</dbReference>
<sequence length="88" mass="9910">MWIIIDHRGEIASQDCGPISHHNGKSGSFSSPNYPNNYANYENCLYPINVTTGHKVCVIINDFAGEECCDYLAFYDGQITSPVLERYM</sequence>
<protein>
    <recommendedName>
        <fullName evidence="4">CUB domain-containing protein</fullName>
    </recommendedName>
</protein>